<dbReference type="GO" id="GO:0051645">
    <property type="term" value="P:Golgi localization"/>
    <property type="evidence" value="ECO:0007669"/>
    <property type="project" value="TreeGrafter"/>
</dbReference>
<keyword evidence="4 5" id="KW-0653">Protein transport</keyword>
<keyword evidence="5" id="KW-0931">ER-Golgi transport</keyword>
<dbReference type="AlphaFoldDB" id="A0A9N8W5L5"/>
<dbReference type="OrthoDB" id="10266042at2759"/>
<dbReference type="GO" id="GO:0000139">
    <property type="term" value="C:Golgi membrane"/>
    <property type="evidence" value="ECO:0007669"/>
    <property type="project" value="UniProtKB-SubCell"/>
</dbReference>
<keyword evidence="9" id="KW-1185">Reference proteome</keyword>
<evidence type="ECO:0000256" key="3">
    <source>
        <dbReference type="ARBA" id="ARBA00022490"/>
    </source>
</evidence>
<evidence type="ECO:0000313" key="9">
    <source>
        <dbReference type="Proteomes" id="UP000789759"/>
    </source>
</evidence>
<dbReference type="InterPro" id="IPR011012">
    <property type="entry name" value="Longin-like_dom_sf"/>
</dbReference>
<name>A0A9N8W5L5_9GLOM</name>
<evidence type="ECO:0000256" key="5">
    <source>
        <dbReference type="RuleBase" id="RU364018"/>
    </source>
</evidence>
<proteinExistence type="inferred from homology"/>
<evidence type="ECO:0000256" key="4">
    <source>
        <dbReference type="ARBA" id="ARBA00022927"/>
    </source>
</evidence>
<keyword evidence="3 5" id="KW-0963">Cytoplasm</keyword>
<evidence type="ECO:0000313" key="8">
    <source>
        <dbReference type="EMBL" id="CAG8478087.1"/>
    </source>
</evidence>
<comment type="subunit">
    <text evidence="5">Oligomeric complex that consists of at least the alpha, beta, beta', gamma, delta, epsilon and zeta subunits.</text>
</comment>
<keyword evidence="2 5" id="KW-0813">Transport</keyword>
<comment type="subcellular location">
    <subcellularLocation>
        <location evidence="5 6">Cytoplasm</location>
    </subcellularLocation>
    <subcellularLocation>
        <location evidence="5 6">Cytoplasmic vesicle</location>
        <location evidence="5 6">COPI-coated vesicle membrane</location>
        <topology evidence="5 6">Peripheral membrane protein</topology>
        <orientation evidence="5 6">Cytoplasmic side</orientation>
    </subcellularLocation>
    <subcellularLocation>
        <location evidence="5 6">Golgi apparatus membrane</location>
        <topology evidence="5 6">Peripheral membrane protein</topology>
        <orientation evidence="5 6">Cytoplasmic side</orientation>
    </subcellularLocation>
</comment>
<dbReference type="GO" id="GO:0006888">
    <property type="term" value="P:endoplasmic reticulum to Golgi vesicle-mediated transport"/>
    <property type="evidence" value="ECO:0007669"/>
    <property type="project" value="TreeGrafter"/>
</dbReference>
<keyword evidence="5" id="KW-0333">Golgi apparatus</keyword>
<evidence type="ECO:0000256" key="7">
    <source>
        <dbReference type="SAM" id="Coils"/>
    </source>
</evidence>
<comment type="caution">
    <text evidence="8">The sequence shown here is derived from an EMBL/GenBank/DDBJ whole genome shotgun (WGS) entry which is preliminary data.</text>
</comment>
<organism evidence="8 9">
    <name type="scientific">Cetraspora pellucida</name>
    <dbReference type="NCBI Taxonomy" id="1433469"/>
    <lineage>
        <taxon>Eukaryota</taxon>
        <taxon>Fungi</taxon>
        <taxon>Fungi incertae sedis</taxon>
        <taxon>Mucoromycota</taxon>
        <taxon>Glomeromycotina</taxon>
        <taxon>Glomeromycetes</taxon>
        <taxon>Diversisporales</taxon>
        <taxon>Gigasporaceae</taxon>
        <taxon>Cetraspora</taxon>
    </lineage>
</organism>
<dbReference type="Gene3D" id="3.30.450.60">
    <property type="match status" value="1"/>
</dbReference>
<gene>
    <name evidence="8" type="ORF">CPELLU_LOCUS1394</name>
</gene>
<feature type="non-terminal residue" evidence="8">
    <location>
        <position position="198"/>
    </location>
</feature>
<dbReference type="PANTHER" id="PTHR10121">
    <property type="entry name" value="COATOMER SUBUNIT DELTA"/>
    <property type="match status" value="1"/>
</dbReference>
<feature type="coiled-coil region" evidence="7">
    <location>
        <begin position="53"/>
        <end position="98"/>
    </location>
</feature>
<protein>
    <recommendedName>
        <fullName evidence="5">Coatomer subunit delta</fullName>
    </recommendedName>
</protein>
<comment type="function">
    <text evidence="5">The coatomer is a cytosolic protein complex that binds to dilysine motifs and reversibly associates with Golgi non-clathrin-coated vesicles, which further mediate biosynthetic protein transport from the ER, via the Golgi up to the trans Golgi network. Coatomer complex is required for budding from Golgi membranes, and is essential for the retrograde Golgi-to-ER transport of dilysine-tagged proteins.</text>
</comment>
<keyword evidence="5" id="KW-0968">Cytoplasmic vesicle</keyword>
<dbReference type="GO" id="GO:0015031">
    <property type="term" value="P:protein transport"/>
    <property type="evidence" value="ECO:0007669"/>
    <property type="project" value="UniProtKB-KW"/>
</dbReference>
<dbReference type="GO" id="GO:0006890">
    <property type="term" value="P:retrograde vesicle-mediated transport, Golgi to endoplasmic reticulum"/>
    <property type="evidence" value="ECO:0007669"/>
    <property type="project" value="UniProtKB-UniRule"/>
</dbReference>
<dbReference type="EMBL" id="CAJVQA010000500">
    <property type="protein sequence ID" value="CAG8478087.1"/>
    <property type="molecule type" value="Genomic_DNA"/>
</dbReference>
<dbReference type="GO" id="GO:0030126">
    <property type="term" value="C:COPI vesicle coat"/>
    <property type="evidence" value="ECO:0007669"/>
    <property type="project" value="UniProtKB-UniRule"/>
</dbReference>
<dbReference type="InterPro" id="IPR027059">
    <property type="entry name" value="Coatomer_dsu"/>
</dbReference>
<evidence type="ECO:0000256" key="6">
    <source>
        <dbReference type="RuleBase" id="RU366052"/>
    </source>
</evidence>
<dbReference type="Proteomes" id="UP000789759">
    <property type="component" value="Unassembled WGS sequence"/>
</dbReference>
<evidence type="ECO:0000256" key="1">
    <source>
        <dbReference type="ARBA" id="ARBA00010516"/>
    </source>
</evidence>
<accession>A0A9N8W5L5</accession>
<keyword evidence="5" id="KW-0472">Membrane</keyword>
<dbReference type="SUPFAM" id="SSF64356">
    <property type="entry name" value="SNARE-like"/>
    <property type="match status" value="1"/>
</dbReference>
<dbReference type="PANTHER" id="PTHR10121:SF0">
    <property type="entry name" value="COATOMER SUBUNIT DELTA"/>
    <property type="match status" value="1"/>
</dbReference>
<keyword evidence="7" id="KW-0175">Coiled coil</keyword>
<sequence>MVLITNRQSNILQNIETLHLFARVVSDICHSTDEREILRNSFELLSAFDEIVSLGYRENVNLAQNKEQEAEEELKEGLNNLKCKKKECSKEEVALRSEAVLVSLLIDRLLIPNHKCKHPLKRVYVLLSPTPSPSKAKVGFDDVSEKTSVKCTSIPKPPLKEIFSIALKNPGKGFPVNRPLGVLRWRLITKDETLVPYQ</sequence>
<comment type="similarity">
    <text evidence="1 5">Belongs to the adaptor complexes medium subunit family. Delta-COP subfamily.</text>
</comment>
<evidence type="ECO:0000256" key="2">
    <source>
        <dbReference type="ARBA" id="ARBA00022448"/>
    </source>
</evidence>
<reference evidence="8" key="1">
    <citation type="submission" date="2021-06" db="EMBL/GenBank/DDBJ databases">
        <authorList>
            <person name="Kallberg Y."/>
            <person name="Tangrot J."/>
            <person name="Rosling A."/>
        </authorList>
    </citation>
    <scope>NUCLEOTIDE SEQUENCE</scope>
    <source>
        <strain evidence="8">FL966</strain>
    </source>
</reference>